<keyword evidence="2" id="KW-1185">Reference proteome</keyword>
<gene>
    <name evidence="1" type="ORF">EDD59_11142</name>
</gene>
<proteinExistence type="predicted"/>
<reference evidence="1 2" key="1">
    <citation type="submission" date="2019-03" db="EMBL/GenBank/DDBJ databases">
        <title>Genomic Encyclopedia of Type Strains, Phase IV (KMG-IV): sequencing the most valuable type-strain genomes for metagenomic binning, comparative biology and taxonomic classification.</title>
        <authorList>
            <person name="Goeker M."/>
        </authorList>
    </citation>
    <scope>NUCLEOTIDE SEQUENCE [LARGE SCALE GENOMIC DNA]</scope>
    <source>
        <strain evidence="1 2">DSM 29489</strain>
    </source>
</reference>
<evidence type="ECO:0000313" key="1">
    <source>
        <dbReference type="EMBL" id="TCS78517.1"/>
    </source>
</evidence>
<sequence length="85" mass="9483">MGRQRRGCCLDATAGTVQAIIGGIMVGRKENGHIYVNDLDMRIFFDDLFSHCKTEEEIDFVLENIQTIVEDSAEEQEERVGASGC</sequence>
<dbReference type="OrthoDB" id="9981646at2"/>
<comment type="caution">
    <text evidence="1">The sequence shown here is derived from an EMBL/GenBank/DDBJ whole genome shotgun (WGS) entry which is preliminary data.</text>
</comment>
<dbReference type="EMBL" id="SLZZ01000011">
    <property type="protein sequence ID" value="TCS78517.1"/>
    <property type="molecule type" value="Genomic_DNA"/>
</dbReference>
<protein>
    <submittedName>
        <fullName evidence="1">Uncharacterized protein</fullName>
    </submittedName>
</protein>
<name>A0A4R3K6T7_9FIRM</name>
<dbReference type="Proteomes" id="UP000295726">
    <property type="component" value="Unassembled WGS sequence"/>
</dbReference>
<evidence type="ECO:0000313" key="2">
    <source>
        <dbReference type="Proteomes" id="UP000295726"/>
    </source>
</evidence>
<accession>A0A4R3K6T7</accession>
<organism evidence="1 2">
    <name type="scientific">Muricomes intestini</name>
    <dbReference type="NCBI Taxonomy" id="1796634"/>
    <lineage>
        <taxon>Bacteria</taxon>
        <taxon>Bacillati</taxon>
        <taxon>Bacillota</taxon>
        <taxon>Clostridia</taxon>
        <taxon>Lachnospirales</taxon>
        <taxon>Lachnospiraceae</taxon>
        <taxon>Muricomes</taxon>
    </lineage>
</organism>
<dbReference type="AlphaFoldDB" id="A0A4R3K6T7"/>
<dbReference type="RefSeq" id="WP_132381155.1">
    <property type="nucleotide sequence ID" value="NZ_SLZZ01000011.1"/>
</dbReference>